<dbReference type="InterPro" id="IPR003593">
    <property type="entry name" value="AAA+_ATPase"/>
</dbReference>
<dbReference type="HAMAP" id="MF_00306">
    <property type="entry name" value="SRP54"/>
    <property type="match status" value="1"/>
</dbReference>
<dbReference type="Pfam" id="PF00448">
    <property type="entry name" value="SRP54"/>
    <property type="match status" value="1"/>
</dbReference>
<feature type="domain" description="SRP54-type proteins GTP-binding" evidence="12">
    <location>
        <begin position="95"/>
        <end position="292"/>
    </location>
</feature>
<dbReference type="InterPro" id="IPR013822">
    <property type="entry name" value="Signal_recog_particl_SRP54_hlx"/>
</dbReference>
<keyword evidence="6 10" id="KW-0342">GTP-binding</keyword>
<dbReference type="Gene3D" id="3.40.50.300">
    <property type="entry name" value="P-loop containing nucleotide triphosphate hydrolases"/>
    <property type="match status" value="1"/>
</dbReference>
<comment type="similarity">
    <text evidence="1 10">Belongs to the GTP-binding SRP family. SRP54 subfamily.</text>
</comment>
<dbReference type="EC" id="3.6.5.4" evidence="10"/>
<keyword evidence="3 10" id="KW-0547">Nucleotide-binding</keyword>
<feature type="binding site" evidence="10">
    <location>
        <begin position="102"/>
        <end position="109"/>
    </location>
    <ligand>
        <name>GTP</name>
        <dbReference type="ChEBI" id="CHEBI:37565"/>
    </ligand>
</feature>
<evidence type="ECO:0000256" key="5">
    <source>
        <dbReference type="ARBA" id="ARBA00022884"/>
    </source>
</evidence>
<evidence type="ECO:0000313" key="17">
    <source>
        <dbReference type="Proteomes" id="UP000582213"/>
    </source>
</evidence>
<accession>A0A650CH07</accession>
<sequence length="445" mass="49816">MLDNLKDAVRKFLGSSNYDKAVNDFIKELQISLIKSDVNVKLVSNLTQKIKDRLEKEKPPTAIERREWFISIVYDELSKLFGGDINPEITPKKIPYVIMLVGVQGSGKTTTAGKLALFYKKKGYKVGLVAADVYRPAAYDQLVQIGKQINVPVYGEPNNTDAVGIAKRGVEKFLSEKYDIIIVDTAGRHGYGEEVKLLEEMKNMYSEIKPDEVILVIDASIGQKAYDLASRFHQASPIGSIIVTKMDGTAKGGGALSAVAATGAVIKFIGTGEKLDELEVFNPRRFVSRILGMGDIESIIEKIKGMEEYEQIQKKMEEVMSGKAKLTLRDIYKQLIALRKMGPLNKILQMLPGFGVFSQIPEEQLKLGEEKIKKFLVIMNSMTYKELDNPSIIDKSRIRRIAKGSGASPEEVKELLKQYQVTNNLLKMVKRRKGLAKLFEDRNSK</sequence>
<dbReference type="SMART" id="SM00962">
    <property type="entry name" value="SRP54"/>
    <property type="match status" value="1"/>
</dbReference>
<dbReference type="Proteomes" id="UP000582213">
    <property type="component" value="Unassembled WGS sequence"/>
</dbReference>
<evidence type="ECO:0000256" key="1">
    <source>
        <dbReference type="ARBA" id="ARBA00005450"/>
    </source>
</evidence>
<evidence type="ECO:0000259" key="11">
    <source>
        <dbReference type="SMART" id="SM00382"/>
    </source>
</evidence>
<protein>
    <recommendedName>
        <fullName evidence="10">Signal recognition particle 54 kDa protein</fullName>
        <shortName evidence="10">SRP54</shortName>
        <ecNumber evidence="10">3.6.5.4</ecNumber>
    </recommendedName>
</protein>
<dbReference type="OrthoDB" id="52849at2157"/>
<dbReference type="InterPro" id="IPR004125">
    <property type="entry name" value="Signal_recog_particle_SRP54_M"/>
</dbReference>
<evidence type="ECO:0000256" key="8">
    <source>
        <dbReference type="ARBA" id="ARBA00023274"/>
    </source>
</evidence>
<dbReference type="GO" id="GO:0003924">
    <property type="term" value="F:GTPase activity"/>
    <property type="evidence" value="ECO:0007669"/>
    <property type="project" value="UniProtKB-UniRule"/>
</dbReference>
<keyword evidence="2 10" id="KW-0963">Cytoplasm</keyword>
<dbReference type="Pfam" id="PF02881">
    <property type="entry name" value="SRP54_N"/>
    <property type="match status" value="1"/>
</dbReference>
<dbReference type="InterPro" id="IPR036891">
    <property type="entry name" value="Signal_recog_part_SRP54_M_sf"/>
</dbReference>
<evidence type="ECO:0000256" key="4">
    <source>
        <dbReference type="ARBA" id="ARBA00022801"/>
    </source>
</evidence>
<dbReference type="InterPro" id="IPR027417">
    <property type="entry name" value="P-loop_NTPase"/>
</dbReference>
<evidence type="ECO:0000259" key="13">
    <source>
        <dbReference type="SMART" id="SM00963"/>
    </source>
</evidence>
<keyword evidence="8 10" id="KW-0687">Ribonucleoprotein</keyword>
<comment type="function">
    <text evidence="10">Involved in targeting and insertion of nascent membrane proteins into the cytoplasmic membrane. Binds to the hydrophobic signal sequence of the ribosome-nascent chain (RNC) as it emerges from the ribosomes. The SRP-RNC complex is then targeted to the cytoplasmic membrane where it interacts with the SRP receptor FtsY.</text>
</comment>
<comment type="catalytic activity">
    <reaction evidence="10">
        <text>GTP + H2O = GDP + phosphate + H(+)</text>
        <dbReference type="Rhea" id="RHEA:19669"/>
        <dbReference type="ChEBI" id="CHEBI:15377"/>
        <dbReference type="ChEBI" id="CHEBI:15378"/>
        <dbReference type="ChEBI" id="CHEBI:37565"/>
        <dbReference type="ChEBI" id="CHEBI:43474"/>
        <dbReference type="ChEBI" id="CHEBI:58189"/>
        <dbReference type="EC" id="3.6.5.4"/>
    </reaction>
</comment>
<keyword evidence="5 10" id="KW-0694">RNA-binding</keyword>
<dbReference type="RefSeq" id="WP_156014569.1">
    <property type="nucleotide sequence ID" value="NZ_CP045484.1"/>
</dbReference>
<dbReference type="SMART" id="SM00963">
    <property type="entry name" value="SRP54_N"/>
    <property type="match status" value="1"/>
</dbReference>
<dbReference type="SUPFAM" id="SSF47364">
    <property type="entry name" value="Domain of the SRP/SRP receptor G-proteins"/>
    <property type="match status" value="1"/>
</dbReference>
<evidence type="ECO:0000313" key="14">
    <source>
        <dbReference type="EMBL" id="MBB5252508.1"/>
    </source>
</evidence>
<feature type="binding site" evidence="10">
    <location>
        <begin position="244"/>
        <end position="247"/>
    </location>
    <ligand>
        <name>GTP</name>
        <dbReference type="ChEBI" id="CHEBI:37565"/>
    </ligand>
</feature>
<comment type="domain">
    <text evidence="10">Composed of three domains: the N-terminal N domain, which is responsible for interactions with the ribosome, the central G domain, which binds GTP, and the C-terminal M domain, which binds the RNA and the signal sequence of the RNC.</text>
</comment>
<dbReference type="GO" id="GO:0006614">
    <property type="term" value="P:SRP-dependent cotranslational protein targeting to membrane"/>
    <property type="evidence" value="ECO:0007669"/>
    <property type="project" value="InterPro"/>
</dbReference>
<dbReference type="EMBL" id="JACHFY010000001">
    <property type="protein sequence ID" value="MBB5252508.1"/>
    <property type="molecule type" value="Genomic_DNA"/>
</dbReference>
<dbReference type="SUPFAM" id="SSF52540">
    <property type="entry name" value="P-loop containing nucleoside triphosphate hydrolases"/>
    <property type="match status" value="1"/>
</dbReference>
<dbReference type="InterPro" id="IPR000897">
    <property type="entry name" value="SRP54_GTPase_dom"/>
</dbReference>
<dbReference type="PANTHER" id="PTHR11564:SF5">
    <property type="entry name" value="SIGNAL RECOGNITION PARTICLE SUBUNIT SRP54"/>
    <property type="match status" value="1"/>
</dbReference>
<name>A0A650CH07_SULOH</name>
<dbReference type="Gene3D" id="1.20.120.140">
    <property type="entry name" value="Signal recognition particle SRP54, nucleotide-binding domain"/>
    <property type="match status" value="1"/>
</dbReference>
<evidence type="ECO:0000256" key="7">
    <source>
        <dbReference type="ARBA" id="ARBA00023135"/>
    </source>
</evidence>
<dbReference type="KEGG" id="soh:D1869_07510"/>
<feature type="domain" description="AAA+ ATPase" evidence="11">
    <location>
        <begin position="94"/>
        <end position="297"/>
    </location>
</feature>
<dbReference type="GeneID" id="42801083"/>
<dbReference type="GO" id="GO:0008312">
    <property type="term" value="F:7S RNA binding"/>
    <property type="evidence" value="ECO:0007669"/>
    <property type="project" value="UniProtKB-UniRule"/>
</dbReference>
<evidence type="ECO:0000256" key="6">
    <source>
        <dbReference type="ARBA" id="ARBA00023134"/>
    </source>
</evidence>
<dbReference type="GO" id="GO:0005525">
    <property type="term" value="F:GTP binding"/>
    <property type="evidence" value="ECO:0007669"/>
    <property type="project" value="UniProtKB-UniRule"/>
</dbReference>
<keyword evidence="16" id="KW-1185">Reference proteome</keyword>
<dbReference type="SMART" id="SM00382">
    <property type="entry name" value="AAA"/>
    <property type="match status" value="1"/>
</dbReference>
<dbReference type="SUPFAM" id="SSF47446">
    <property type="entry name" value="Signal peptide-binding domain"/>
    <property type="match status" value="1"/>
</dbReference>
<dbReference type="Pfam" id="PF02978">
    <property type="entry name" value="SRP_SPB"/>
    <property type="match status" value="1"/>
</dbReference>
<gene>
    <name evidence="10" type="primary">srp54</name>
    <name evidence="15" type="ORF">D1869_07510</name>
    <name evidence="14" type="ORF">HNQ62_000226</name>
</gene>
<dbReference type="CDD" id="cd17875">
    <property type="entry name" value="SRP54_G"/>
    <property type="match status" value="1"/>
</dbReference>
<dbReference type="Proteomes" id="UP000427373">
    <property type="component" value="Chromosome"/>
</dbReference>
<evidence type="ECO:0000313" key="16">
    <source>
        <dbReference type="Proteomes" id="UP000427373"/>
    </source>
</evidence>
<feature type="binding site" evidence="10">
    <location>
        <begin position="184"/>
        <end position="188"/>
    </location>
    <ligand>
        <name>GTP</name>
        <dbReference type="ChEBI" id="CHEBI:37565"/>
    </ligand>
</feature>
<dbReference type="Gene3D" id="1.10.260.30">
    <property type="entry name" value="Signal recognition particle, SRP54 subunit, M-domain"/>
    <property type="match status" value="1"/>
</dbReference>
<dbReference type="InterPro" id="IPR036225">
    <property type="entry name" value="SRP/SRP_N"/>
</dbReference>
<dbReference type="InterPro" id="IPR022941">
    <property type="entry name" value="SRP54"/>
</dbReference>
<evidence type="ECO:0000259" key="12">
    <source>
        <dbReference type="SMART" id="SM00962"/>
    </source>
</evidence>
<dbReference type="GO" id="GO:0048500">
    <property type="term" value="C:signal recognition particle"/>
    <property type="evidence" value="ECO:0007669"/>
    <property type="project" value="UniProtKB-UniRule"/>
</dbReference>
<dbReference type="AlphaFoldDB" id="A0A650CH07"/>
<comment type="subcellular location">
    <subcellularLocation>
        <location evidence="10">Cytoplasm</location>
    </subcellularLocation>
    <text evidence="10">The SRP-RNC complex is targeted to the cytoplasmic membrane.</text>
</comment>
<evidence type="ECO:0000256" key="9">
    <source>
        <dbReference type="ARBA" id="ARBA00064051"/>
    </source>
</evidence>
<dbReference type="PANTHER" id="PTHR11564">
    <property type="entry name" value="SIGNAL RECOGNITION PARTICLE 54K PROTEIN SRP54"/>
    <property type="match status" value="1"/>
</dbReference>
<dbReference type="EMBL" id="CP045484">
    <property type="protein sequence ID" value="QGR17046.1"/>
    <property type="molecule type" value="Genomic_DNA"/>
</dbReference>
<evidence type="ECO:0000313" key="15">
    <source>
        <dbReference type="EMBL" id="QGR17046.1"/>
    </source>
</evidence>
<reference evidence="15 16" key="1">
    <citation type="submission" date="2019-10" db="EMBL/GenBank/DDBJ databases">
        <title>Genome Sequences from Six Type Strain Members of the Archaeal Family Sulfolobaceae: Acidianus ambivalens, Acidianus infernus, Metallosphaera prunae, Stygiolobus azoricus, Sulfolobus metallicus, and Sulfurisphaera ohwakuensis.</title>
        <authorList>
            <person name="Counts J.A."/>
            <person name="Kelly R.M."/>
        </authorList>
    </citation>
    <scope>NUCLEOTIDE SEQUENCE [LARGE SCALE GENOMIC DNA]</scope>
    <source>
        <strain evidence="15 16">TA-1</strain>
    </source>
</reference>
<keyword evidence="4 10" id="KW-0378">Hydrolase</keyword>
<proteinExistence type="inferred from homology"/>
<comment type="subunit">
    <text evidence="9 10">Part of the signal recognition particle protein translocation system, which is composed of SRP and FtsY. Archaeal SRP consists of a 7S RNA molecule of 300 nucleotides and two protein subunits: SRP54 and SRP19.</text>
</comment>
<organism evidence="15 16">
    <name type="scientific">Sulfurisphaera ohwakuensis</name>
    <dbReference type="NCBI Taxonomy" id="69656"/>
    <lineage>
        <taxon>Archaea</taxon>
        <taxon>Thermoproteota</taxon>
        <taxon>Thermoprotei</taxon>
        <taxon>Sulfolobales</taxon>
        <taxon>Sulfolobaceae</taxon>
        <taxon>Sulfurisphaera</taxon>
    </lineage>
</organism>
<reference evidence="14 17" key="2">
    <citation type="submission" date="2020-08" db="EMBL/GenBank/DDBJ databases">
        <title>Genomic Encyclopedia of Type Strains, Phase IV (KMG-IV): sequencing the most valuable type-strain genomes for metagenomic binning, comparative biology and taxonomic classification.</title>
        <authorList>
            <person name="Goeker M."/>
        </authorList>
    </citation>
    <scope>NUCLEOTIDE SEQUENCE [LARGE SCALE GENOMIC DNA]</scope>
    <source>
        <strain evidence="14 17">DSM 12421</strain>
    </source>
</reference>
<keyword evidence="7 10" id="KW-0733">Signal recognition particle</keyword>
<evidence type="ECO:0000256" key="2">
    <source>
        <dbReference type="ARBA" id="ARBA00022490"/>
    </source>
</evidence>
<evidence type="ECO:0000256" key="10">
    <source>
        <dbReference type="HAMAP-Rule" id="MF_00306"/>
    </source>
</evidence>
<dbReference type="InterPro" id="IPR042101">
    <property type="entry name" value="SRP54_N_sf"/>
</dbReference>
<feature type="domain" description="Signal recognition particle SRP54 helical bundle" evidence="13">
    <location>
        <begin position="1"/>
        <end position="81"/>
    </location>
</feature>
<dbReference type="FunFam" id="3.40.50.300:FF:000022">
    <property type="entry name" value="Signal recognition particle 54 kDa subunit"/>
    <property type="match status" value="1"/>
</dbReference>
<evidence type="ECO:0000256" key="3">
    <source>
        <dbReference type="ARBA" id="ARBA00022741"/>
    </source>
</evidence>